<dbReference type="RefSeq" id="WP_036061248.1">
    <property type="nucleotide sequence ID" value="NZ_CP011102.1"/>
</dbReference>
<dbReference type="KEGG" id="lwi:UE46_15475"/>
<reference evidence="3" key="1">
    <citation type="submission" date="2015-03" db="EMBL/GenBank/DDBJ databases">
        <authorList>
            <person name="Ferrari E."/>
            <person name="Walter M.C."/>
            <person name="Huptas C."/>
            <person name="Scherer S."/>
            <person name="Mueller-Herbst S."/>
        </authorList>
    </citation>
    <scope>NUCLEOTIDE SEQUENCE [LARGE SCALE GENOMIC DNA]</scope>
    <source>
        <strain evidence="3">LWP01</strain>
    </source>
</reference>
<dbReference type="PANTHER" id="PTHR40076:SF1">
    <property type="entry name" value="MEMBRANE PROTEIN"/>
    <property type="match status" value="1"/>
</dbReference>
<evidence type="ECO:0000313" key="2">
    <source>
        <dbReference type="EMBL" id="AQY52278.1"/>
    </source>
</evidence>
<dbReference type="AlphaFoldDB" id="A0A1S7FXZ0"/>
<accession>A0A1S7FXZ0</accession>
<evidence type="ECO:0000313" key="3">
    <source>
        <dbReference type="Proteomes" id="UP000223060"/>
    </source>
</evidence>
<dbReference type="EMBL" id="CP011102">
    <property type="protein sequence ID" value="AQY52278.1"/>
    <property type="molecule type" value="Genomic_DNA"/>
</dbReference>
<keyword evidence="3" id="KW-1185">Reference proteome</keyword>
<evidence type="ECO:0000256" key="1">
    <source>
        <dbReference type="SAM" id="Phobius"/>
    </source>
</evidence>
<feature type="transmembrane region" description="Helical" evidence="1">
    <location>
        <begin position="74"/>
        <end position="96"/>
    </location>
</feature>
<sequence length="249" mass="28645">MKKIAKQRLKGVYFYSVIVCLVYMYIMGDLGRTIFGLVYKYTMSSLGTTFIIFGDWTSSIPTLGELLPKSNLTYIILGALYLVIILPVVASIKWFFLDVADGEKTSWRVITGVFTRTNYLRYFQASLLILIFVVCWTFLLFIFGLVKSYSYSQTFRLMRDNPDLGALEAITLSRNRMRGHKFNLFLLQLSFILWFIIPIGVQIAGIATGNQNLEVLAGFLYFAILIFIGPYYQTTNAVFYREEIRYAPL</sequence>
<keyword evidence="1" id="KW-0812">Transmembrane</keyword>
<evidence type="ECO:0008006" key="4">
    <source>
        <dbReference type="Google" id="ProtNLM"/>
    </source>
</evidence>
<organism evidence="2 3">
    <name type="scientific">Listeria weihenstephanensis</name>
    <dbReference type="NCBI Taxonomy" id="1006155"/>
    <lineage>
        <taxon>Bacteria</taxon>
        <taxon>Bacillati</taxon>
        <taxon>Bacillota</taxon>
        <taxon>Bacilli</taxon>
        <taxon>Bacillales</taxon>
        <taxon>Listeriaceae</taxon>
        <taxon>Listeria</taxon>
    </lineage>
</organism>
<proteinExistence type="predicted"/>
<dbReference type="InterPro" id="IPR010380">
    <property type="entry name" value="DUF975"/>
</dbReference>
<protein>
    <recommendedName>
        <fullName evidence="4">DUF975 family protein</fullName>
    </recommendedName>
</protein>
<dbReference type="Proteomes" id="UP000223060">
    <property type="component" value="Chromosome"/>
</dbReference>
<feature type="transmembrane region" description="Helical" evidence="1">
    <location>
        <begin position="184"/>
        <end position="207"/>
    </location>
</feature>
<feature type="transmembrane region" description="Helical" evidence="1">
    <location>
        <begin position="122"/>
        <end position="146"/>
    </location>
</feature>
<gene>
    <name evidence="2" type="ORF">UE46_15475</name>
</gene>
<dbReference type="PANTHER" id="PTHR40076">
    <property type="entry name" value="MEMBRANE PROTEIN-RELATED"/>
    <property type="match status" value="1"/>
</dbReference>
<name>A0A1S7FXZ0_9LIST</name>
<keyword evidence="1" id="KW-1133">Transmembrane helix</keyword>
<feature type="transmembrane region" description="Helical" evidence="1">
    <location>
        <begin position="213"/>
        <end position="232"/>
    </location>
</feature>
<dbReference type="Pfam" id="PF06161">
    <property type="entry name" value="DUF975"/>
    <property type="match status" value="1"/>
</dbReference>
<feature type="transmembrane region" description="Helical" evidence="1">
    <location>
        <begin position="12"/>
        <end position="28"/>
    </location>
</feature>
<keyword evidence="1" id="KW-0472">Membrane</keyword>